<proteinExistence type="inferred from homology"/>
<feature type="chain" id="PRO_5046140622" evidence="8">
    <location>
        <begin position="18"/>
        <end position="397"/>
    </location>
</feature>
<dbReference type="Gene3D" id="2.40.160.60">
    <property type="entry name" value="Outer membrane protein transport protein (OMPP1/FadL/TodX)"/>
    <property type="match status" value="1"/>
</dbReference>
<feature type="signal peptide" evidence="8">
    <location>
        <begin position="1"/>
        <end position="17"/>
    </location>
</feature>
<comment type="similarity">
    <text evidence="2">Belongs to the OmpP1/FadL family.</text>
</comment>
<evidence type="ECO:0000256" key="1">
    <source>
        <dbReference type="ARBA" id="ARBA00004571"/>
    </source>
</evidence>
<dbReference type="Pfam" id="PF03349">
    <property type="entry name" value="Toluene_X"/>
    <property type="match status" value="1"/>
</dbReference>
<dbReference type="PANTHER" id="PTHR35093">
    <property type="entry name" value="OUTER MEMBRANE PROTEIN NMB0088-RELATED"/>
    <property type="match status" value="1"/>
</dbReference>
<dbReference type="SUPFAM" id="SSF56935">
    <property type="entry name" value="Porins"/>
    <property type="match status" value="1"/>
</dbReference>
<evidence type="ECO:0000313" key="10">
    <source>
        <dbReference type="Proteomes" id="UP000838160"/>
    </source>
</evidence>
<reference evidence="9" key="1">
    <citation type="submission" date="2021-12" db="EMBL/GenBank/DDBJ databases">
        <authorList>
            <person name="Rodrigo-Torres L."/>
            <person name="Arahal R. D."/>
            <person name="Lucena T."/>
        </authorList>
    </citation>
    <scope>NUCLEOTIDE SEQUENCE</scope>
    <source>
        <strain evidence="9">CECT 8226</strain>
    </source>
</reference>
<name>A0ABM8ZHL0_9VIBR</name>
<keyword evidence="4" id="KW-0812">Transmembrane</keyword>
<sequence length="397" mass="43991">MKKPLLALLLSSPNVFAAGHMLPELGSLNASTAGAGSAALAESALTSWTNPAAMSELETTQLSTNLAALATDVKFTDYTDKQEVDRRIDAGSTAPIASLYFVTPINDKFHAGLAFASQGGTGIDYGDNFSGARLLQDVEFMTLQLMPSISYKVNQKLAIAASVNLEYLTANGTLDPIANIGSSVLDAEADDFTVGYSLSAFYKFNDKHRIGMLYRSEIDHYGEGHGEQSDGDLNLDVGLKFTMPQHLQMSGVHQVDRRWDMLWSVTWYDFSTWKDLTIDVNGNPIKIVDRNFDDIWTFAIGTHFQLNKQWRLESGVSYETSPQDDAQHQYIDLPVGSTRRLGLGFTYTVNPQWTLRGYYDYIDLDTPKIDYQGLVNISGQYDNSAHYVGLQVNYSFL</sequence>
<keyword evidence="7" id="KW-0998">Cell outer membrane</keyword>
<accession>A0ABM8ZHL0</accession>
<keyword evidence="5 8" id="KW-0732">Signal</keyword>
<organism evidence="9 10">
    <name type="scientific">Vibrio hippocampi</name>
    <dbReference type="NCBI Taxonomy" id="654686"/>
    <lineage>
        <taxon>Bacteria</taxon>
        <taxon>Pseudomonadati</taxon>
        <taxon>Pseudomonadota</taxon>
        <taxon>Gammaproteobacteria</taxon>
        <taxon>Vibrionales</taxon>
        <taxon>Vibrionaceae</taxon>
        <taxon>Vibrio</taxon>
    </lineage>
</organism>
<keyword evidence="10" id="KW-1185">Reference proteome</keyword>
<comment type="subcellular location">
    <subcellularLocation>
        <location evidence="1">Cell outer membrane</location>
        <topology evidence="1">Multi-pass membrane protein</topology>
    </subcellularLocation>
</comment>
<dbReference type="RefSeq" id="WP_237484567.1">
    <property type="nucleotide sequence ID" value="NZ_CAKLCM010000002.1"/>
</dbReference>
<evidence type="ECO:0000256" key="2">
    <source>
        <dbReference type="ARBA" id="ARBA00008163"/>
    </source>
</evidence>
<dbReference type="PANTHER" id="PTHR35093:SF8">
    <property type="entry name" value="OUTER MEMBRANE PROTEIN NMB0088-RELATED"/>
    <property type="match status" value="1"/>
</dbReference>
<evidence type="ECO:0000256" key="6">
    <source>
        <dbReference type="ARBA" id="ARBA00023136"/>
    </source>
</evidence>
<comment type="caution">
    <text evidence="9">The sequence shown here is derived from an EMBL/GenBank/DDBJ whole genome shotgun (WGS) entry which is preliminary data.</text>
</comment>
<dbReference type="EMBL" id="CAKLCM010000002">
    <property type="protein sequence ID" value="CAH0526155.1"/>
    <property type="molecule type" value="Genomic_DNA"/>
</dbReference>
<dbReference type="InterPro" id="IPR005017">
    <property type="entry name" value="OMPP1/FadL/TodX"/>
</dbReference>
<evidence type="ECO:0000256" key="4">
    <source>
        <dbReference type="ARBA" id="ARBA00022692"/>
    </source>
</evidence>
<keyword evidence="3" id="KW-1134">Transmembrane beta strand</keyword>
<evidence type="ECO:0000256" key="8">
    <source>
        <dbReference type="SAM" id="SignalP"/>
    </source>
</evidence>
<protein>
    <submittedName>
        <fullName evidence="9">47 kDa outer membrane protein</fullName>
    </submittedName>
</protein>
<evidence type="ECO:0000256" key="7">
    <source>
        <dbReference type="ARBA" id="ARBA00023237"/>
    </source>
</evidence>
<dbReference type="Proteomes" id="UP000838160">
    <property type="component" value="Unassembled WGS sequence"/>
</dbReference>
<evidence type="ECO:0000256" key="3">
    <source>
        <dbReference type="ARBA" id="ARBA00022452"/>
    </source>
</evidence>
<evidence type="ECO:0000313" key="9">
    <source>
        <dbReference type="EMBL" id="CAH0526155.1"/>
    </source>
</evidence>
<keyword evidence="6" id="KW-0472">Membrane</keyword>
<gene>
    <name evidence="9" type="ORF">VHP8226_01629</name>
</gene>
<evidence type="ECO:0000256" key="5">
    <source>
        <dbReference type="ARBA" id="ARBA00022729"/>
    </source>
</evidence>